<dbReference type="AlphaFoldDB" id="I0Z8C6"/>
<feature type="compositionally biased region" description="Basic and acidic residues" evidence="1">
    <location>
        <begin position="158"/>
        <end position="171"/>
    </location>
</feature>
<dbReference type="EMBL" id="AGSI01000002">
    <property type="protein sequence ID" value="EIE26895.1"/>
    <property type="molecule type" value="Genomic_DNA"/>
</dbReference>
<organism evidence="2 3">
    <name type="scientific">Coccomyxa subellipsoidea (strain C-169)</name>
    <name type="common">Green microalga</name>
    <dbReference type="NCBI Taxonomy" id="574566"/>
    <lineage>
        <taxon>Eukaryota</taxon>
        <taxon>Viridiplantae</taxon>
        <taxon>Chlorophyta</taxon>
        <taxon>core chlorophytes</taxon>
        <taxon>Trebouxiophyceae</taxon>
        <taxon>Trebouxiophyceae incertae sedis</taxon>
        <taxon>Coccomyxaceae</taxon>
        <taxon>Coccomyxa</taxon>
        <taxon>Coccomyxa subellipsoidea</taxon>
    </lineage>
</organism>
<accession>I0Z8C6</accession>
<sequence length="171" mass="19420">MSGVYERQCVYIGEGTLAPPTKFQLSDWGIELGTRPGAVLLFDSTHIKHQSPPPVNTDARHVPRMACALSVPDKERLMTDAEYAERLLEQQRLRAAFEAEHPREEDPEAQYYKEESADITSEYDKEETSDADYFKEEEADKKPEYLKEESPGNQAKRIKLEDGGKIKLEGA</sequence>
<reference evidence="2 3" key="1">
    <citation type="journal article" date="2012" name="Genome Biol.">
        <title>The genome of the polar eukaryotic microalga coccomyxa subellipsoidea reveals traits of cold adaptation.</title>
        <authorList>
            <person name="Blanc G."/>
            <person name="Agarkova I."/>
            <person name="Grimwood J."/>
            <person name="Kuo A."/>
            <person name="Brueggeman A."/>
            <person name="Dunigan D."/>
            <person name="Gurnon J."/>
            <person name="Ladunga I."/>
            <person name="Lindquist E."/>
            <person name="Lucas S."/>
            <person name="Pangilinan J."/>
            <person name="Proschold T."/>
            <person name="Salamov A."/>
            <person name="Schmutz J."/>
            <person name="Weeks D."/>
            <person name="Yamada T."/>
            <person name="Claverie J.M."/>
            <person name="Grigoriev I."/>
            <person name="Van Etten J."/>
            <person name="Lomsadze A."/>
            <person name="Borodovsky M."/>
        </authorList>
    </citation>
    <scope>NUCLEOTIDE SEQUENCE [LARGE SCALE GENOMIC DNA]</scope>
    <source>
        <strain evidence="2 3">C-169</strain>
    </source>
</reference>
<keyword evidence="3" id="KW-1185">Reference proteome</keyword>
<feature type="compositionally biased region" description="Basic and acidic residues" evidence="1">
    <location>
        <begin position="95"/>
        <end position="104"/>
    </location>
</feature>
<name>I0Z8C6_COCSC</name>
<evidence type="ECO:0000256" key="1">
    <source>
        <dbReference type="SAM" id="MobiDB-lite"/>
    </source>
</evidence>
<evidence type="ECO:0000313" key="3">
    <source>
        <dbReference type="Proteomes" id="UP000007264"/>
    </source>
</evidence>
<protein>
    <submittedName>
        <fullName evidence="2">Uncharacterized protein</fullName>
    </submittedName>
</protein>
<gene>
    <name evidence="2" type="ORF">COCSUDRAFT_32301</name>
</gene>
<evidence type="ECO:0000313" key="2">
    <source>
        <dbReference type="EMBL" id="EIE26895.1"/>
    </source>
</evidence>
<dbReference type="GeneID" id="17044904"/>
<feature type="region of interest" description="Disordered" evidence="1">
    <location>
        <begin position="95"/>
        <end position="171"/>
    </location>
</feature>
<dbReference type="Proteomes" id="UP000007264">
    <property type="component" value="Unassembled WGS sequence"/>
</dbReference>
<dbReference type="KEGG" id="csl:COCSUDRAFT_32301"/>
<comment type="caution">
    <text evidence="2">The sequence shown here is derived from an EMBL/GenBank/DDBJ whole genome shotgun (WGS) entry which is preliminary data.</text>
</comment>
<dbReference type="RefSeq" id="XP_005651439.1">
    <property type="nucleotide sequence ID" value="XM_005651382.1"/>
</dbReference>
<feature type="compositionally biased region" description="Basic and acidic residues" evidence="1">
    <location>
        <begin position="111"/>
        <end position="150"/>
    </location>
</feature>
<proteinExistence type="predicted"/>